<accession>I4Z2C6</accession>
<dbReference type="HOGENOM" id="CLU_1494622_0_0_5"/>
<dbReference type="Proteomes" id="UP000003947">
    <property type="component" value="Unassembled WGS sequence"/>
</dbReference>
<reference evidence="1 2" key="1">
    <citation type="submission" date="2012-02" db="EMBL/GenBank/DDBJ databases">
        <title>Improved High-Quality Draft sequence of Microvirga sp. WSM3557.</title>
        <authorList>
            <consortium name="US DOE Joint Genome Institute"/>
            <person name="Lucas S."/>
            <person name="Han J."/>
            <person name="Lapidus A."/>
            <person name="Cheng J.-F."/>
            <person name="Goodwin L."/>
            <person name="Pitluck S."/>
            <person name="Peters L."/>
            <person name="Zhang X."/>
            <person name="Detter J.C."/>
            <person name="Han C."/>
            <person name="Tapia R."/>
            <person name="Land M."/>
            <person name="Hauser L."/>
            <person name="Kyrpides N."/>
            <person name="Ivanova N."/>
            <person name="Pagani I."/>
            <person name="Brau L."/>
            <person name="Yates R."/>
            <person name="O'Hara G."/>
            <person name="Rui T."/>
            <person name="Howieson J."/>
            <person name="Reeve W."/>
            <person name="Woyke T."/>
        </authorList>
    </citation>
    <scope>NUCLEOTIDE SEQUENCE [LARGE SCALE GENOMIC DNA]</scope>
    <source>
        <strain evidence="1 2">WSM3557</strain>
    </source>
</reference>
<sequence>MDTTQQKPGDQPETVGALLNTIHAYFAMLANCEQVSLSATEEANALSLTDITHIGGTGLDLIEKLQDKLKAKAPVPALVLRSEKSDPLSGLKEMPLDRAVTLYLTSGHSLTGALAECPDDQIGLFEPRHKGSSHYHYIPLSNIAAWSDMRGEDADPLFLYDRQYLSERQIREKEASRASR</sequence>
<dbReference type="EMBL" id="JH660638">
    <property type="protein sequence ID" value="EIM30368.1"/>
    <property type="molecule type" value="Genomic_DNA"/>
</dbReference>
<keyword evidence="2" id="KW-1185">Reference proteome</keyword>
<dbReference type="PATRIC" id="fig|864069.3.peg.1022"/>
<organism evidence="1 2">
    <name type="scientific">Microvirga lotononidis</name>
    <dbReference type="NCBI Taxonomy" id="864069"/>
    <lineage>
        <taxon>Bacteria</taxon>
        <taxon>Pseudomonadati</taxon>
        <taxon>Pseudomonadota</taxon>
        <taxon>Alphaproteobacteria</taxon>
        <taxon>Hyphomicrobiales</taxon>
        <taxon>Methylobacteriaceae</taxon>
        <taxon>Microvirga</taxon>
    </lineage>
</organism>
<dbReference type="RefSeq" id="WP_009489557.1">
    <property type="nucleotide sequence ID" value="NZ_CP141049.1"/>
</dbReference>
<dbReference type="OrthoDB" id="8019182at2"/>
<evidence type="ECO:0000313" key="1">
    <source>
        <dbReference type="EMBL" id="EIM30368.1"/>
    </source>
</evidence>
<dbReference type="AlphaFoldDB" id="I4Z2C6"/>
<protein>
    <submittedName>
        <fullName evidence="1">Uncharacterized protein</fullName>
    </submittedName>
</protein>
<gene>
    <name evidence="1" type="ORF">MicloDRAFT_00009180</name>
</gene>
<name>I4Z2C6_9HYPH</name>
<evidence type="ECO:0000313" key="2">
    <source>
        <dbReference type="Proteomes" id="UP000003947"/>
    </source>
</evidence>
<proteinExistence type="predicted"/>
<dbReference type="STRING" id="864069.MicloDRAFT_00009180"/>